<dbReference type="GO" id="GO:0005576">
    <property type="term" value="C:extracellular region"/>
    <property type="evidence" value="ECO:0007669"/>
    <property type="project" value="InterPro"/>
</dbReference>
<evidence type="ECO:0000313" key="6">
    <source>
        <dbReference type="Proteomes" id="UP000677054"/>
    </source>
</evidence>
<evidence type="ECO:0000313" key="5">
    <source>
        <dbReference type="EMBL" id="CAD7243423.1"/>
    </source>
</evidence>
<reference evidence="5" key="1">
    <citation type="submission" date="2020-11" db="EMBL/GenBank/DDBJ databases">
        <authorList>
            <person name="Tran Van P."/>
        </authorList>
    </citation>
    <scope>NUCLEOTIDE SEQUENCE</scope>
</reference>
<evidence type="ECO:0000256" key="3">
    <source>
        <dbReference type="SAM" id="SignalP"/>
    </source>
</evidence>
<dbReference type="InterPro" id="IPR009030">
    <property type="entry name" value="Growth_fac_rcpt_cys_sf"/>
</dbReference>
<dbReference type="EMBL" id="LR899946">
    <property type="protein sequence ID" value="CAD7243423.1"/>
    <property type="molecule type" value="Genomic_DNA"/>
</dbReference>
<protein>
    <recommendedName>
        <fullName evidence="4">IGFBP N-terminal domain-containing protein</fullName>
    </recommendedName>
</protein>
<name>A0A7R8X5U3_9CRUS</name>
<dbReference type="AlphaFoldDB" id="A0A7R8X5U3"/>
<evidence type="ECO:0000256" key="2">
    <source>
        <dbReference type="SAM" id="MobiDB-lite"/>
    </source>
</evidence>
<dbReference type="Proteomes" id="UP000677054">
    <property type="component" value="Unassembled WGS sequence"/>
</dbReference>
<sequence>MMQIVISRPVCCCLLLLVAPILAQPPHDAGTGTSDIDMSPAASSTVETKNPPPKLPDEAATPPSDCECVPSCTGNVTRSECPNGRVMARPDCPCCVVCARQIGEPCDSSLNPCDNDYGLECSKGTCRASHDGVDRDDSRGGPISWSAVDSSLPLPSLPLEANTWGETERERKRPERGKTLLLCMTGPLYGLGGLYEKGDSRLLREEKVSRLDHCFGSHSFPLGSICFPQP</sequence>
<evidence type="ECO:0000256" key="1">
    <source>
        <dbReference type="ARBA" id="ARBA00023157"/>
    </source>
</evidence>
<feature type="compositionally biased region" description="Polar residues" evidence="2">
    <location>
        <begin position="31"/>
        <end position="48"/>
    </location>
</feature>
<keyword evidence="1" id="KW-1015">Disulfide bond</keyword>
<dbReference type="PROSITE" id="PS51323">
    <property type="entry name" value="IGFBP_N_2"/>
    <property type="match status" value="1"/>
</dbReference>
<evidence type="ECO:0000259" key="4">
    <source>
        <dbReference type="PROSITE" id="PS51323"/>
    </source>
</evidence>
<keyword evidence="3" id="KW-0732">Signal</keyword>
<dbReference type="SUPFAM" id="SSF57184">
    <property type="entry name" value="Growth factor receptor domain"/>
    <property type="match status" value="1"/>
</dbReference>
<feature type="region of interest" description="Disordered" evidence="2">
    <location>
        <begin position="30"/>
        <end position="62"/>
    </location>
</feature>
<proteinExistence type="predicted"/>
<gene>
    <name evidence="5" type="ORF">DSTB1V02_LOCUS3347</name>
</gene>
<dbReference type="OrthoDB" id="365605at2759"/>
<organism evidence="5">
    <name type="scientific">Darwinula stevensoni</name>
    <dbReference type="NCBI Taxonomy" id="69355"/>
    <lineage>
        <taxon>Eukaryota</taxon>
        <taxon>Metazoa</taxon>
        <taxon>Ecdysozoa</taxon>
        <taxon>Arthropoda</taxon>
        <taxon>Crustacea</taxon>
        <taxon>Oligostraca</taxon>
        <taxon>Ostracoda</taxon>
        <taxon>Podocopa</taxon>
        <taxon>Podocopida</taxon>
        <taxon>Darwinulocopina</taxon>
        <taxon>Darwinuloidea</taxon>
        <taxon>Darwinulidae</taxon>
        <taxon>Darwinula</taxon>
    </lineage>
</organism>
<accession>A0A7R8X5U3</accession>
<feature type="domain" description="IGFBP N-terminal" evidence="4">
    <location>
        <begin position="58"/>
        <end position="129"/>
    </location>
</feature>
<feature type="chain" id="PRO_5036209017" description="IGFBP N-terminal domain-containing protein" evidence="3">
    <location>
        <begin position="24"/>
        <end position="230"/>
    </location>
</feature>
<feature type="signal peptide" evidence="3">
    <location>
        <begin position="1"/>
        <end position="23"/>
    </location>
</feature>
<keyword evidence="6" id="KW-1185">Reference proteome</keyword>
<dbReference type="InterPro" id="IPR000867">
    <property type="entry name" value="IGFBP-like"/>
</dbReference>
<dbReference type="EMBL" id="CAJPEV010000429">
    <property type="protein sequence ID" value="CAG0885188.1"/>
    <property type="molecule type" value="Genomic_DNA"/>
</dbReference>